<dbReference type="PANTHER" id="PTHR43852">
    <property type="entry name" value="NUCLEOTIDYLTRANSFERASE"/>
    <property type="match status" value="1"/>
</dbReference>
<dbReference type="EMBL" id="JPSL02000037">
    <property type="protein sequence ID" value="KGQ22859.2"/>
    <property type="molecule type" value="Genomic_DNA"/>
</dbReference>
<gene>
    <name evidence="2" type="ORF">THFILI_02855</name>
</gene>
<name>A0A0A2XCF4_THEFI</name>
<sequence>MATSLRRDMEAVVEALRPLLEGTGAKLYLFGSFAREEGGRASDLDLALLAERPLRERMPLLREALEEAPIVRRVDLVDLGEADPGFRERVLREGVLWAEF</sequence>
<evidence type="ECO:0000313" key="2">
    <source>
        <dbReference type="EMBL" id="KGQ22859.2"/>
    </source>
</evidence>
<dbReference type="InterPro" id="IPR052930">
    <property type="entry name" value="TA_antitoxin_MntA"/>
</dbReference>
<dbReference type="AlphaFoldDB" id="A0A0A2XCF4"/>
<organism evidence="2 3">
    <name type="scientific">Thermus filiformis</name>
    <dbReference type="NCBI Taxonomy" id="276"/>
    <lineage>
        <taxon>Bacteria</taxon>
        <taxon>Thermotogati</taxon>
        <taxon>Deinococcota</taxon>
        <taxon>Deinococci</taxon>
        <taxon>Thermales</taxon>
        <taxon>Thermaceae</taxon>
        <taxon>Thermus</taxon>
    </lineage>
</organism>
<dbReference type="Pfam" id="PF18765">
    <property type="entry name" value="Polbeta"/>
    <property type="match status" value="1"/>
</dbReference>
<reference evidence="2 3" key="1">
    <citation type="journal article" date="2015" name="Genome Announc.">
        <title>Draft Genome Sequence of the Thermophile Thermus filiformis ATCC 43280, Producer of Carotenoid-(Di)glucoside-Branched Fatty Acid (Di)esters and Source of Hyperthermostable Enzymes of Biotechnological Interest.</title>
        <authorList>
            <person name="Mandelli F."/>
            <person name="Oliveira Ramires B."/>
            <person name="Couger M.B."/>
            <person name="Paixao D.A."/>
            <person name="Camilo C.M."/>
            <person name="Polikarpov I."/>
            <person name="Prade R."/>
            <person name="Riano-Pachon D.M."/>
            <person name="Squina F.M."/>
        </authorList>
    </citation>
    <scope>NUCLEOTIDE SEQUENCE [LARGE SCALE GENOMIC DNA]</scope>
    <source>
        <strain evidence="2 3">ATCC 43280</strain>
    </source>
</reference>
<evidence type="ECO:0000259" key="1">
    <source>
        <dbReference type="Pfam" id="PF18765"/>
    </source>
</evidence>
<dbReference type="STRING" id="276.THFILI_02855"/>
<dbReference type="Proteomes" id="UP000030364">
    <property type="component" value="Unassembled WGS sequence"/>
</dbReference>
<dbReference type="Gene3D" id="3.30.460.10">
    <property type="entry name" value="Beta Polymerase, domain 2"/>
    <property type="match status" value="1"/>
</dbReference>
<dbReference type="InterPro" id="IPR043519">
    <property type="entry name" value="NT_sf"/>
</dbReference>
<keyword evidence="3" id="KW-1185">Reference proteome</keyword>
<dbReference type="RefSeq" id="WP_038061051.1">
    <property type="nucleotide sequence ID" value="NZ_JPSL02000037.1"/>
</dbReference>
<dbReference type="PANTHER" id="PTHR43852:SF2">
    <property type="entry name" value="PROTEIN ADENYLYLTRANSFERASE MNTA"/>
    <property type="match status" value="1"/>
</dbReference>
<dbReference type="OrthoDB" id="9809668at2"/>
<accession>A0A0A2XCF4</accession>
<comment type="caution">
    <text evidence="2">The sequence shown here is derived from an EMBL/GenBank/DDBJ whole genome shotgun (WGS) entry which is preliminary data.</text>
</comment>
<dbReference type="CDD" id="cd05403">
    <property type="entry name" value="NT_KNTase_like"/>
    <property type="match status" value="1"/>
</dbReference>
<dbReference type="SUPFAM" id="SSF81301">
    <property type="entry name" value="Nucleotidyltransferase"/>
    <property type="match status" value="1"/>
</dbReference>
<protein>
    <submittedName>
        <fullName evidence="2">DNA polymerase</fullName>
    </submittedName>
</protein>
<dbReference type="InterPro" id="IPR041633">
    <property type="entry name" value="Polbeta"/>
</dbReference>
<feature type="domain" description="Polymerase beta nucleotidyltransferase" evidence="1">
    <location>
        <begin position="26"/>
        <end position="96"/>
    </location>
</feature>
<proteinExistence type="predicted"/>
<evidence type="ECO:0000313" key="3">
    <source>
        <dbReference type="Proteomes" id="UP000030364"/>
    </source>
</evidence>